<name>R4U4G4_9MOLU</name>
<keyword evidence="1" id="KW-0813">Transport</keyword>
<keyword evidence="2" id="KW-0547">Nucleotide-binding</keyword>
<gene>
    <name evidence="5" type="ORF">SSYRP_v1c07820</name>
</gene>
<dbReference type="RefSeq" id="WP_016341015.1">
    <property type="nucleotide sequence ID" value="NC_021284.1"/>
</dbReference>
<protein>
    <submittedName>
        <fullName evidence="5">Iron complex transport system ATP-binding protein</fullName>
    </submittedName>
</protein>
<dbReference type="PANTHER" id="PTHR42939">
    <property type="entry name" value="ABC TRANSPORTER ATP-BINDING PROTEIN ALBC-RELATED"/>
    <property type="match status" value="1"/>
</dbReference>
<dbReference type="EMBL" id="CP005078">
    <property type="protein sequence ID" value="AGM26372.1"/>
    <property type="molecule type" value="Genomic_DNA"/>
</dbReference>
<dbReference type="InterPro" id="IPR003439">
    <property type="entry name" value="ABC_transporter-like_ATP-bd"/>
</dbReference>
<dbReference type="Pfam" id="PF00005">
    <property type="entry name" value="ABC_tran"/>
    <property type="match status" value="1"/>
</dbReference>
<accession>R4U4G4</accession>
<proteinExistence type="predicted"/>
<dbReference type="PROSITE" id="PS50893">
    <property type="entry name" value="ABC_TRANSPORTER_2"/>
    <property type="match status" value="1"/>
</dbReference>
<dbReference type="GO" id="GO:0016887">
    <property type="term" value="F:ATP hydrolysis activity"/>
    <property type="evidence" value="ECO:0007669"/>
    <property type="project" value="InterPro"/>
</dbReference>
<sequence length="256" mass="30153">MIKVENLTKVIKKKVILNKLNLVFEDNKTYGILGNNGAGKTTFIKTLFNEYKVNAGNITFNNNKLSKDDYKKMYFFTENNELPIDLKVNEYINYLFGISDSQKKIDDYIKKLEWLFDYNKYKNILIKKISAGEKKKLTLFIMLILDPEIIFFDEPTANLDEVNKIILFKTIELLKQQNKTLIIISHLIEEIKPFLDHIIIFKDGEIVYNKSLSKNDDVKEIYHQYLFENKTNENNKNNVLIDEIDSKMKGFFSDEN</sequence>
<dbReference type="OrthoDB" id="9779029at2"/>
<dbReference type="InterPro" id="IPR027417">
    <property type="entry name" value="P-loop_NTPase"/>
</dbReference>
<dbReference type="SMART" id="SM00382">
    <property type="entry name" value="AAA"/>
    <property type="match status" value="1"/>
</dbReference>
<dbReference type="PATRIC" id="fig|1276229.3.peg.775"/>
<evidence type="ECO:0000256" key="1">
    <source>
        <dbReference type="ARBA" id="ARBA00022448"/>
    </source>
</evidence>
<dbReference type="KEGG" id="ssyr:SSYRP_v1c07820"/>
<keyword evidence="3 5" id="KW-0067">ATP-binding</keyword>
<dbReference type="AlphaFoldDB" id="R4U4G4"/>
<dbReference type="STRING" id="1276229.SSYRP_v1c07820"/>
<dbReference type="Gene3D" id="3.40.50.300">
    <property type="entry name" value="P-loop containing nucleotide triphosphate hydrolases"/>
    <property type="match status" value="1"/>
</dbReference>
<dbReference type="InterPro" id="IPR003593">
    <property type="entry name" value="AAA+_ATPase"/>
</dbReference>
<dbReference type="PANTHER" id="PTHR42939:SF1">
    <property type="entry name" value="ABC TRANSPORTER ATP-BINDING PROTEIN ALBC-RELATED"/>
    <property type="match status" value="1"/>
</dbReference>
<evidence type="ECO:0000256" key="2">
    <source>
        <dbReference type="ARBA" id="ARBA00022741"/>
    </source>
</evidence>
<dbReference type="Proteomes" id="UP000013963">
    <property type="component" value="Chromosome"/>
</dbReference>
<keyword evidence="6" id="KW-1185">Reference proteome</keyword>
<dbReference type="InterPro" id="IPR051782">
    <property type="entry name" value="ABC_Transporter_VariousFunc"/>
</dbReference>
<evidence type="ECO:0000313" key="6">
    <source>
        <dbReference type="Proteomes" id="UP000013963"/>
    </source>
</evidence>
<dbReference type="GO" id="GO:0005524">
    <property type="term" value="F:ATP binding"/>
    <property type="evidence" value="ECO:0007669"/>
    <property type="project" value="UniProtKB-KW"/>
</dbReference>
<dbReference type="HOGENOM" id="CLU_000604_1_2_14"/>
<feature type="domain" description="ABC transporter" evidence="4">
    <location>
        <begin position="2"/>
        <end position="228"/>
    </location>
</feature>
<evidence type="ECO:0000259" key="4">
    <source>
        <dbReference type="PROSITE" id="PS50893"/>
    </source>
</evidence>
<reference evidence="5 6" key="1">
    <citation type="journal article" date="2013" name="Genome Biol. Evol.">
        <title>Complete genomes of two dipteran-associated spiroplasmas provided insights into the origin, dynamics, and impacts of viral invasion in spiroplasma.</title>
        <authorList>
            <person name="Ku C."/>
            <person name="Lo W.S."/>
            <person name="Chen L.L."/>
            <person name="Kuo C.H."/>
        </authorList>
    </citation>
    <scope>NUCLEOTIDE SEQUENCE [LARGE SCALE GENOMIC DNA]</scope>
    <source>
        <strain evidence="5">EA-1</strain>
    </source>
</reference>
<dbReference type="eggNOG" id="COG1131">
    <property type="taxonomic scope" value="Bacteria"/>
</dbReference>
<dbReference type="SUPFAM" id="SSF52540">
    <property type="entry name" value="P-loop containing nucleoside triphosphate hydrolases"/>
    <property type="match status" value="1"/>
</dbReference>
<evidence type="ECO:0000313" key="5">
    <source>
        <dbReference type="EMBL" id="AGM26372.1"/>
    </source>
</evidence>
<evidence type="ECO:0000256" key="3">
    <source>
        <dbReference type="ARBA" id="ARBA00022840"/>
    </source>
</evidence>
<organism evidence="5 6">
    <name type="scientific">Spiroplasma syrphidicola EA-1</name>
    <dbReference type="NCBI Taxonomy" id="1276229"/>
    <lineage>
        <taxon>Bacteria</taxon>
        <taxon>Bacillati</taxon>
        <taxon>Mycoplasmatota</taxon>
        <taxon>Mollicutes</taxon>
        <taxon>Entomoplasmatales</taxon>
        <taxon>Spiroplasmataceae</taxon>
        <taxon>Spiroplasma</taxon>
    </lineage>
</organism>